<protein>
    <recommendedName>
        <fullName evidence="5 8">Glutamyl-tRNA(Gln) amidotransferase subunit D</fullName>
        <shortName evidence="5">Glu-ADT subunit D</shortName>
        <ecNumber evidence="5 8">6.3.5.-</ecNumber>
    </recommendedName>
</protein>
<dbReference type="EMBL" id="CP026606">
    <property type="protein sequence ID" value="AVB76950.1"/>
    <property type="molecule type" value="Genomic_DNA"/>
</dbReference>
<dbReference type="GeneID" id="36102663"/>
<dbReference type="PIRSF" id="PIRSF500175">
    <property type="entry name" value="Glu_ADT_D"/>
    <property type="match status" value="1"/>
</dbReference>
<proteinExistence type="inferred from homology"/>
<keyword evidence="4 5" id="KW-0648">Protein biosynthesis</keyword>
<dbReference type="GO" id="GO:0006412">
    <property type="term" value="P:translation"/>
    <property type="evidence" value="ECO:0007669"/>
    <property type="project" value="UniProtKB-UniRule"/>
</dbReference>
<dbReference type="KEGG" id="mmad:MMJJ_15790"/>
<dbReference type="InterPro" id="IPR011878">
    <property type="entry name" value="GatD"/>
</dbReference>
<feature type="active site" evidence="5 7">
    <location>
        <position position="160"/>
    </location>
</feature>
<dbReference type="Pfam" id="PF00710">
    <property type="entry name" value="Asparaginase"/>
    <property type="match status" value="1"/>
</dbReference>
<evidence type="ECO:0000256" key="5">
    <source>
        <dbReference type="HAMAP-Rule" id="MF_00586"/>
    </source>
</evidence>
<evidence type="ECO:0000256" key="7">
    <source>
        <dbReference type="PROSITE-ProRule" id="PRU10100"/>
    </source>
</evidence>
<dbReference type="InterPro" id="IPR020827">
    <property type="entry name" value="Asparaginase/glutaminase_AS1"/>
</dbReference>
<evidence type="ECO:0000313" key="15">
    <source>
        <dbReference type="Proteomes" id="UP000239462"/>
    </source>
</evidence>
<feature type="domain" description="GatD N-terminal" evidence="11">
    <location>
        <begin position="1"/>
        <end position="52"/>
    </location>
</feature>
<evidence type="ECO:0000256" key="3">
    <source>
        <dbReference type="ARBA" id="ARBA00022840"/>
    </source>
</evidence>
<dbReference type="NCBIfam" id="NF003217">
    <property type="entry name" value="PRK04183.1"/>
    <property type="match status" value="1"/>
</dbReference>
<dbReference type="InterPro" id="IPR036152">
    <property type="entry name" value="Asp/glu_Ase-like_sf"/>
</dbReference>
<dbReference type="PANTHER" id="PTHR11707">
    <property type="entry name" value="L-ASPARAGINASE"/>
    <property type="match status" value="1"/>
</dbReference>
<feature type="active site" evidence="5 6">
    <location>
        <position position="84"/>
    </location>
</feature>
<dbReference type="InterPro" id="IPR006034">
    <property type="entry name" value="Asparaginase/glutaminase-like"/>
</dbReference>
<keyword evidence="1 5" id="KW-0436">Ligase</keyword>
<dbReference type="Pfam" id="PF18195">
    <property type="entry name" value="GatD_N"/>
    <property type="match status" value="1"/>
</dbReference>
<comment type="similarity">
    <text evidence="5 8">Belongs to the asparaginase 1 family. GatD subfamily.</text>
</comment>
<evidence type="ECO:0000313" key="12">
    <source>
        <dbReference type="EMBL" id="AVB76950.1"/>
    </source>
</evidence>
<sequence>MDIGDFVKLELENTTYSGTVMPSLSEDTVVIKMKSGYNVGLDKKKIKNIEILESGDKPKYGLPPLNLEKNPKLKNISILSTGGTVASRVDYKTGAVHPAFTADDLIRAVPELMDVANIKGKVILNILSENMLPKYWAMTAEAIKEEIENGAEGIVIAHGTDTMHYTASALSFMVNSEVPIILVGAQRSSDRPSSDAALNIISAVKAATEPIKGVYVLMHGETGDTVCHLHEGTKVRKLHSSRRDAFKSVNETPIAEINPFTKKVTYLRDVKSQDKSKIKEIVLNTNLEEKVALIKVYPGIDSEILKFYVDKGYKGIILEGTGLGHTPETFFEGIDYANENNVLVAMTTQTINGRVNMNVYSNGRELQAKGVIPCEDMLSEVAFVKLMHLLGNYEFKEAKELMSKNIAGEINESINLEC</sequence>
<evidence type="ECO:0000256" key="2">
    <source>
        <dbReference type="ARBA" id="ARBA00022741"/>
    </source>
</evidence>
<dbReference type="GO" id="GO:0006450">
    <property type="term" value="P:regulation of translational fidelity"/>
    <property type="evidence" value="ECO:0007669"/>
    <property type="project" value="InterPro"/>
</dbReference>
<evidence type="ECO:0000313" key="14">
    <source>
        <dbReference type="EMBL" id="MBB6496534.1"/>
    </source>
</evidence>
<dbReference type="NCBIfam" id="TIGR02153">
    <property type="entry name" value="gatD_arch"/>
    <property type="match status" value="1"/>
</dbReference>
<evidence type="ECO:0000256" key="8">
    <source>
        <dbReference type="RuleBase" id="RU004457"/>
    </source>
</evidence>
<evidence type="ECO:0000259" key="9">
    <source>
        <dbReference type="Pfam" id="PF00710"/>
    </source>
</evidence>
<comment type="catalytic activity">
    <reaction evidence="5 8">
        <text>L-glutamyl-tRNA(Gln) + L-glutamine + ATP + H2O = L-glutaminyl-tRNA(Gln) + L-glutamate + ADP + phosphate + H(+)</text>
        <dbReference type="Rhea" id="RHEA:17521"/>
        <dbReference type="Rhea" id="RHEA-COMP:9681"/>
        <dbReference type="Rhea" id="RHEA-COMP:9684"/>
        <dbReference type="ChEBI" id="CHEBI:15377"/>
        <dbReference type="ChEBI" id="CHEBI:15378"/>
        <dbReference type="ChEBI" id="CHEBI:29985"/>
        <dbReference type="ChEBI" id="CHEBI:30616"/>
        <dbReference type="ChEBI" id="CHEBI:43474"/>
        <dbReference type="ChEBI" id="CHEBI:58359"/>
        <dbReference type="ChEBI" id="CHEBI:78520"/>
        <dbReference type="ChEBI" id="CHEBI:78521"/>
        <dbReference type="ChEBI" id="CHEBI:456216"/>
    </reaction>
</comment>
<dbReference type="InterPro" id="IPR037222">
    <property type="entry name" value="GatD_N_sf"/>
</dbReference>
<keyword evidence="2 5" id="KW-0547">Nucleotide-binding</keyword>
<dbReference type="Gene3D" id="2.30.30.520">
    <property type="match status" value="1"/>
</dbReference>
<dbReference type="InterPro" id="IPR040918">
    <property type="entry name" value="GatD_N"/>
</dbReference>
<dbReference type="Proteomes" id="UP000567099">
    <property type="component" value="Unassembled WGS sequence"/>
</dbReference>
<keyword evidence="3 5" id="KW-0067">ATP-binding</keyword>
<keyword evidence="12" id="KW-0378">Hydrolase</keyword>
<reference evidence="13 16" key="3">
    <citation type="submission" date="2020-07" db="EMBL/GenBank/DDBJ databases">
        <title>Genomic Encyclopedia of Type Strains, Phase IV (KMG-V): Genome sequencing to study the core and pangenomes of soil and plant-associated prokaryotes.</title>
        <authorList>
            <person name="Whitman W."/>
        </authorList>
    </citation>
    <scope>NUCLEOTIDE SEQUENCE [LARGE SCALE GENOMIC DNA]</scope>
    <source>
        <strain evidence="13 16">C13</strain>
        <strain evidence="14 17">D1</strain>
    </source>
</reference>
<evidence type="ECO:0000313" key="13">
    <source>
        <dbReference type="EMBL" id="MBA2863462.1"/>
    </source>
</evidence>
<dbReference type="PROSITE" id="PS00917">
    <property type="entry name" value="ASN_GLN_ASE_2"/>
    <property type="match status" value="1"/>
</dbReference>
<dbReference type="Proteomes" id="UP000239462">
    <property type="component" value="Chromosome"/>
</dbReference>
<feature type="domain" description="L-asparaginase N-terminal" evidence="9">
    <location>
        <begin position="75"/>
        <end position="265"/>
    </location>
</feature>
<dbReference type="SUPFAM" id="SSF141300">
    <property type="entry name" value="GatD N-terminal domain-like"/>
    <property type="match status" value="1"/>
</dbReference>
<dbReference type="EC" id="6.3.5.-" evidence="5 8"/>
<reference evidence="15" key="1">
    <citation type="journal article" date="2018" name="Genome Announc.">
        <title>Complete Genome Sequence of the Methanococcus maripaludis Type Strain JJ (DSM 2067), a Model for Selenoprotein Synthesis in Archaea.</title>
        <authorList>
            <person name="Poehlein A."/>
            <person name="Heym D."/>
            <person name="Quitzke V."/>
            <person name="Fersch J."/>
            <person name="Daniel R."/>
            <person name="Rother M."/>
        </authorList>
    </citation>
    <scope>NUCLEOTIDE SEQUENCE [LARGE SCALE GENOMIC DNA]</scope>
    <source>
        <strain evidence="15">DSM 2067</strain>
    </source>
</reference>
<dbReference type="Gene3D" id="3.40.50.40">
    <property type="match status" value="1"/>
</dbReference>
<dbReference type="GO" id="GO:0005524">
    <property type="term" value="F:ATP binding"/>
    <property type="evidence" value="ECO:0007669"/>
    <property type="project" value="UniProtKB-KW"/>
</dbReference>
<evidence type="ECO:0000313" key="17">
    <source>
        <dbReference type="Proteomes" id="UP000590564"/>
    </source>
</evidence>
<keyword evidence="13" id="KW-0808">Transferase</keyword>
<feature type="domain" description="Asparaginase/glutaminase C-terminal" evidence="10">
    <location>
        <begin position="290"/>
        <end position="399"/>
    </location>
</feature>
<gene>
    <name evidence="12" type="primary">ansA</name>
    <name evidence="5" type="synonym">gatD</name>
    <name evidence="13" type="ORF">HNP94_000462</name>
    <name evidence="14" type="ORF">HNP96_000555</name>
    <name evidence="12" type="ORF">MMJJ_15790</name>
</gene>
<dbReference type="SMART" id="SM00870">
    <property type="entry name" value="Asparaginase"/>
    <property type="match status" value="1"/>
</dbReference>
<dbReference type="GO" id="GO:0016740">
    <property type="term" value="F:transferase activity"/>
    <property type="evidence" value="ECO:0007669"/>
    <property type="project" value="UniProtKB-KW"/>
</dbReference>
<dbReference type="GO" id="GO:0050567">
    <property type="term" value="F:glutaminyl-tRNA synthase (glutamine-hydrolyzing) activity"/>
    <property type="evidence" value="ECO:0007669"/>
    <property type="project" value="UniProtKB-UniRule"/>
</dbReference>
<dbReference type="InterPro" id="IPR006033">
    <property type="entry name" value="AsnA_fam"/>
</dbReference>
<feature type="active site" evidence="5">
    <location>
        <position position="237"/>
    </location>
</feature>
<dbReference type="SUPFAM" id="SSF53774">
    <property type="entry name" value="Glutaminase/Asparaginase"/>
    <property type="match status" value="1"/>
</dbReference>
<name>A0A2L1CCK5_METMI</name>
<dbReference type="AlphaFoldDB" id="A0A2L1CCK5"/>
<dbReference type="InterPro" id="IPR027474">
    <property type="entry name" value="L-asparaginase_N"/>
</dbReference>
<dbReference type="PROSITE" id="PS00144">
    <property type="entry name" value="ASN_GLN_ASE_1"/>
    <property type="match status" value="1"/>
</dbReference>
<dbReference type="HAMAP" id="MF_00586">
    <property type="entry name" value="GatD"/>
    <property type="match status" value="1"/>
</dbReference>
<dbReference type="Gene3D" id="3.40.50.1170">
    <property type="entry name" value="L-asparaginase, N-terminal domain"/>
    <property type="match status" value="1"/>
</dbReference>
<dbReference type="PROSITE" id="PS51732">
    <property type="entry name" value="ASN_GLN_ASE_3"/>
    <property type="match status" value="1"/>
</dbReference>
<dbReference type="Pfam" id="PF17763">
    <property type="entry name" value="Asparaginase_C"/>
    <property type="match status" value="1"/>
</dbReference>
<organism evidence="12 15">
    <name type="scientific">Methanococcus maripaludis</name>
    <name type="common">Methanococcus deltae</name>
    <dbReference type="NCBI Taxonomy" id="39152"/>
    <lineage>
        <taxon>Archaea</taxon>
        <taxon>Methanobacteriati</taxon>
        <taxon>Methanobacteriota</taxon>
        <taxon>Methanomada group</taxon>
        <taxon>Methanococci</taxon>
        <taxon>Methanococcales</taxon>
        <taxon>Methanococcaceae</taxon>
        <taxon>Methanococcus</taxon>
    </lineage>
</organism>
<dbReference type="GO" id="GO:0006520">
    <property type="term" value="P:amino acid metabolic process"/>
    <property type="evidence" value="ECO:0007669"/>
    <property type="project" value="InterPro"/>
</dbReference>
<accession>A0A2L1CCK5</accession>
<dbReference type="NCBIfam" id="TIGR00519">
    <property type="entry name" value="asnASE_I"/>
    <property type="match status" value="1"/>
</dbReference>
<dbReference type="CDD" id="cd08962">
    <property type="entry name" value="GatD"/>
    <property type="match status" value="1"/>
</dbReference>
<dbReference type="Proteomes" id="UP000590564">
    <property type="component" value="Unassembled WGS sequence"/>
</dbReference>
<comment type="function">
    <text evidence="5 8">Allows the formation of correctly charged Gln-tRNA(Gln) through the transamidation of misacylated Glu-tRNA(Gln) in organisms which lack glutaminyl-tRNA synthetase. The reaction takes place in the presence of glutamine and ATP through an activated gamma-phospho-Glu-tRNA(Gln). The GatDE system is specific for glutamate and does not act on aspartate.</text>
</comment>
<feature type="active site" evidence="5">
    <location>
        <position position="161"/>
    </location>
</feature>
<dbReference type="InterPro" id="IPR037152">
    <property type="entry name" value="L-asparaginase_N_sf"/>
</dbReference>
<dbReference type="GO" id="GO:0004067">
    <property type="term" value="F:asparaginase activity"/>
    <property type="evidence" value="ECO:0007669"/>
    <property type="project" value="UniProtKB-UniRule"/>
</dbReference>
<dbReference type="RefSeq" id="WP_104838334.1">
    <property type="nucleotide sequence ID" value="NZ_CP026606.1"/>
</dbReference>
<comment type="subunit">
    <text evidence="5 8">Heterodimer of GatD and GatE.</text>
</comment>
<evidence type="ECO:0000256" key="6">
    <source>
        <dbReference type="PROSITE-ProRule" id="PRU10099"/>
    </source>
</evidence>
<dbReference type="PANTHER" id="PTHR11707:SF28">
    <property type="entry name" value="60 KDA LYSOPHOSPHOLIPASE"/>
    <property type="match status" value="1"/>
</dbReference>
<dbReference type="EMBL" id="JACHED010000001">
    <property type="protein sequence ID" value="MBB6496534.1"/>
    <property type="molecule type" value="Genomic_DNA"/>
</dbReference>
<dbReference type="InterPro" id="IPR040919">
    <property type="entry name" value="Asparaginase_C"/>
</dbReference>
<reference evidence="12" key="2">
    <citation type="submission" date="2018-02" db="EMBL/GenBank/DDBJ databases">
        <title>Complete genome sequence of the Methanococcus maripaludis type strain JJ (DSM 2067), a model for selenoprotein synthesis in Archaea.</title>
        <authorList>
            <person name="Poehlein A."/>
            <person name="Heym D."/>
            <person name="Quitzke V."/>
            <person name="Fersch J."/>
            <person name="Daniel R."/>
            <person name="Rother M."/>
        </authorList>
    </citation>
    <scope>NUCLEOTIDE SEQUENCE [LARGE SCALE GENOMIC DNA]</scope>
    <source>
        <strain evidence="12">DSM 2067</strain>
    </source>
</reference>
<evidence type="ECO:0000259" key="10">
    <source>
        <dbReference type="Pfam" id="PF17763"/>
    </source>
</evidence>
<evidence type="ECO:0000313" key="16">
    <source>
        <dbReference type="Proteomes" id="UP000567099"/>
    </source>
</evidence>
<dbReference type="FunFam" id="3.40.50.1170:FF:000001">
    <property type="entry name" value="L-asparaginase 2"/>
    <property type="match status" value="1"/>
</dbReference>
<evidence type="ECO:0000256" key="1">
    <source>
        <dbReference type="ARBA" id="ARBA00022598"/>
    </source>
</evidence>
<dbReference type="PRINTS" id="PR00139">
    <property type="entry name" value="ASNGLNASE"/>
</dbReference>
<dbReference type="PIRSF" id="PIRSF001220">
    <property type="entry name" value="L-ASNase_gatD"/>
    <property type="match status" value="1"/>
</dbReference>
<evidence type="ECO:0000256" key="4">
    <source>
        <dbReference type="ARBA" id="ARBA00022917"/>
    </source>
</evidence>
<dbReference type="EMBL" id="JACDUO010000001">
    <property type="protein sequence ID" value="MBA2863462.1"/>
    <property type="molecule type" value="Genomic_DNA"/>
</dbReference>
<evidence type="ECO:0000259" key="11">
    <source>
        <dbReference type="Pfam" id="PF18195"/>
    </source>
</evidence>
<dbReference type="InterPro" id="IPR027475">
    <property type="entry name" value="Asparaginase/glutaminase_AS2"/>
</dbReference>
<dbReference type="InterPro" id="IPR027473">
    <property type="entry name" value="L-asparaginase_C"/>
</dbReference>